<comment type="caution">
    <text evidence="2">The sequence shown here is derived from an EMBL/GenBank/DDBJ whole genome shotgun (WGS) entry which is preliminary data.</text>
</comment>
<protein>
    <submittedName>
        <fullName evidence="2">Uncharacterized protein</fullName>
    </submittedName>
</protein>
<name>A0ABX3VUB4_9MYCO</name>
<evidence type="ECO:0000313" key="3">
    <source>
        <dbReference type="Proteomes" id="UP000193801"/>
    </source>
</evidence>
<keyword evidence="1" id="KW-0812">Transmembrane</keyword>
<keyword evidence="1" id="KW-1133">Transmembrane helix</keyword>
<dbReference type="EMBL" id="LQPK01000005">
    <property type="protein sequence ID" value="ORW33255.1"/>
    <property type="molecule type" value="Genomic_DNA"/>
</dbReference>
<reference evidence="2 3" key="1">
    <citation type="journal article" date="2015" name="Emerg. Microbes Infect.">
        <title>Characterization of 17 strains belonging to the Mycobacterium simiae complex and description of Mycobacterium paraense sp. nov.</title>
        <authorList>
            <person name="Fusco da Costa A.R."/>
            <person name="Fedrizzi T."/>
            <person name="Lopes M.L."/>
            <person name="Pecorari M."/>
            <person name="Oliveira da Costa W.L."/>
            <person name="Giacobazzi E."/>
            <person name="da Costa Bahia J.R."/>
            <person name="De Sanctis V."/>
            <person name="Batista Lima K.V."/>
            <person name="Bertorelli R."/>
            <person name="Grottola A."/>
            <person name="Fabio A."/>
            <person name="Mariottini A."/>
            <person name="Ferretti P."/>
            <person name="Di Leva F."/>
            <person name="Fregni Serpini G."/>
            <person name="Tagliazucchi S."/>
            <person name="Rumpianesi F."/>
            <person name="Jousson O."/>
            <person name="Segata N."/>
            <person name="Tortoli E."/>
        </authorList>
    </citation>
    <scope>NUCLEOTIDE SEQUENCE [LARGE SCALE GENOMIC DNA]</scope>
    <source>
        <strain evidence="2 3">FI-07156</strain>
    </source>
</reference>
<evidence type="ECO:0000256" key="1">
    <source>
        <dbReference type="SAM" id="Phobius"/>
    </source>
</evidence>
<keyword evidence="1" id="KW-0472">Membrane</keyword>
<feature type="transmembrane region" description="Helical" evidence="1">
    <location>
        <begin position="58"/>
        <end position="75"/>
    </location>
</feature>
<gene>
    <name evidence="2" type="ORF">AWB91_09005</name>
</gene>
<proteinExistence type="predicted"/>
<sequence length="148" mass="16882">MGNDPDGPGSIHVETDDEDKLIKVHILHAWHIDNYDPDKEQKWSRVGNVVFWMEADQAIISAYSWVAAIIHAFNAKRRLADSKRRQADLKRRRAHTAEARNAITDEVQQLTGEAVRLELDYTTAAALMKELSAMITEHLPELAQQQQK</sequence>
<evidence type="ECO:0000313" key="2">
    <source>
        <dbReference type="EMBL" id="ORW33255.1"/>
    </source>
</evidence>
<accession>A0ABX3VUB4</accession>
<keyword evidence="3" id="KW-1185">Reference proteome</keyword>
<organism evidence="2 3">
    <name type="scientific">Mycobacterium paraense</name>
    <dbReference type="NCBI Taxonomy" id="767916"/>
    <lineage>
        <taxon>Bacteria</taxon>
        <taxon>Bacillati</taxon>
        <taxon>Actinomycetota</taxon>
        <taxon>Actinomycetes</taxon>
        <taxon>Mycobacteriales</taxon>
        <taxon>Mycobacteriaceae</taxon>
        <taxon>Mycobacterium</taxon>
        <taxon>Mycobacterium simiae complex</taxon>
    </lineage>
</organism>
<dbReference type="Proteomes" id="UP000193801">
    <property type="component" value="Unassembled WGS sequence"/>
</dbReference>